<evidence type="ECO:0000256" key="2">
    <source>
        <dbReference type="ARBA" id="ARBA00023180"/>
    </source>
</evidence>
<comment type="caution">
    <text evidence="7">The sequence shown here is derived from an EMBL/GenBank/DDBJ whole genome shotgun (WGS) entry which is preliminary data.</text>
</comment>
<keyword evidence="4" id="KW-1133">Transmembrane helix</keyword>
<feature type="domain" description="Phytocyanin" evidence="6">
    <location>
        <begin position="28"/>
        <end position="129"/>
    </location>
</feature>
<evidence type="ECO:0000313" key="7">
    <source>
        <dbReference type="EMBL" id="KAK0592568.1"/>
    </source>
</evidence>
<dbReference type="PROSITE" id="PS51485">
    <property type="entry name" value="PHYTOCYANIN"/>
    <property type="match status" value="1"/>
</dbReference>
<dbReference type="AlphaFoldDB" id="A0AA39SKC3"/>
<proteinExistence type="predicted"/>
<feature type="chain" id="PRO_5041367628" description="Phytocyanin domain-containing protein" evidence="5">
    <location>
        <begin position="20"/>
        <end position="229"/>
    </location>
</feature>
<feature type="transmembrane region" description="Helical" evidence="4">
    <location>
        <begin position="210"/>
        <end position="228"/>
    </location>
</feature>
<feature type="signal peptide" evidence="5">
    <location>
        <begin position="1"/>
        <end position="19"/>
    </location>
</feature>
<organism evidence="7 8">
    <name type="scientific">Acer saccharum</name>
    <name type="common">Sugar maple</name>
    <dbReference type="NCBI Taxonomy" id="4024"/>
    <lineage>
        <taxon>Eukaryota</taxon>
        <taxon>Viridiplantae</taxon>
        <taxon>Streptophyta</taxon>
        <taxon>Embryophyta</taxon>
        <taxon>Tracheophyta</taxon>
        <taxon>Spermatophyta</taxon>
        <taxon>Magnoliopsida</taxon>
        <taxon>eudicotyledons</taxon>
        <taxon>Gunneridae</taxon>
        <taxon>Pentapetalae</taxon>
        <taxon>rosids</taxon>
        <taxon>malvids</taxon>
        <taxon>Sapindales</taxon>
        <taxon>Sapindaceae</taxon>
        <taxon>Hippocastanoideae</taxon>
        <taxon>Acereae</taxon>
        <taxon>Acer</taxon>
    </lineage>
</organism>
<reference evidence="7" key="2">
    <citation type="submission" date="2023-06" db="EMBL/GenBank/DDBJ databases">
        <authorList>
            <person name="Swenson N.G."/>
            <person name="Wegrzyn J.L."/>
            <person name="Mcevoy S.L."/>
        </authorList>
    </citation>
    <scope>NUCLEOTIDE SEQUENCE</scope>
    <source>
        <strain evidence="7">NS2018</strain>
        <tissue evidence="7">Leaf</tissue>
    </source>
</reference>
<feature type="region of interest" description="Disordered" evidence="3">
    <location>
        <begin position="169"/>
        <end position="196"/>
    </location>
</feature>
<evidence type="ECO:0000313" key="8">
    <source>
        <dbReference type="Proteomes" id="UP001168877"/>
    </source>
</evidence>
<sequence length="229" mass="25089">MALQRNSCVIFLSLFVAAAYYLDESNSLEYRVGDSVWSIPPYPHFYSDWSSAHLFYMADSLVFDFETELSNLIEVAALDYQNCSAYNPIKILNSGPATILLKEAGVFYFLCNLSNYCDLGQKISIVVHNPHVNSPPSPSPSPSPLPTILSPTPVPSSLPLPPTVYSPASNWNRSESPPAPMPTTSDQAPSPTTDLVHTIGSSNGCSGKEFSLAFVVYFVGISFTFWILF</sequence>
<dbReference type="FunFam" id="2.60.40.420:FF:000034">
    <property type="entry name" value="Cupredoxin superfamily protein"/>
    <property type="match status" value="1"/>
</dbReference>
<reference evidence="7" key="1">
    <citation type="journal article" date="2022" name="Plant J.">
        <title>Strategies of tolerance reflected in two North American maple genomes.</title>
        <authorList>
            <person name="McEvoy S.L."/>
            <person name="Sezen U.U."/>
            <person name="Trouern-Trend A."/>
            <person name="McMahon S.M."/>
            <person name="Schaberg P.G."/>
            <person name="Yang J."/>
            <person name="Wegrzyn J.L."/>
            <person name="Swenson N.G."/>
        </authorList>
    </citation>
    <scope>NUCLEOTIDE SEQUENCE</scope>
    <source>
        <strain evidence="7">NS2018</strain>
    </source>
</reference>
<evidence type="ECO:0000256" key="4">
    <source>
        <dbReference type="SAM" id="Phobius"/>
    </source>
</evidence>
<keyword evidence="1" id="KW-1015">Disulfide bond</keyword>
<evidence type="ECO:0000256" key="3">
    <source>
        <dbReference type="SAM" id="MobiDB-lite"/>
    </source>
</evidence>
<keyword evidence="8" id="KW-1185">Reference proteome</keyword>
<dbReference type="GO" id="GO:0005886">
    <property type="term" value="C:plasma membrane"/>
    <property type="evidence" value="ECO:0007669"/>
    <property type="project" value="TreeGrafter"/>
</dbReference>
<accession>A0AA39SKC3</accession>
<protein>
    <recommendedName>
        <fullName evidence="6">Phytocyanin domain-containing protein</fullName>
    </recommendedName>
</protein>
<keyword evidence="2" id="KW-0325">Glycoprotein</keyword>
<dbReference type="PANTHER" id="PTHR33021:SF288">
    <property type="entry name" value="OS03G0648500 PROTEIN"/>
    <property type="match status" value="1"/>
</dbReference>
<keyword evidence="5" id="KW-0732">Signal</keyword>
<dbReference type="InterPro" id="IPR003245">
    <property type="entry name" value="Phytocyanin_dom"/>
</dbReference>
<dbReference type="InterPro" id="IPR008972">
    <property type="entry name" value="Cupredoxin"/>
</dbReference>
<evidence type="ECO:0000256" key="5">
    <source>
        <dbReference type="SAM" id="SignalP"/>
    </source>
</evidence>
<keyword evidence="4" id="KW-0472">Membrane</keyword>
<dbReference type="EMBL" id="JAUESC010000380">
    <property type="protein sequence ID" value="KAK0592568.1"/>
    <property type="molecule type" value="Genomic_DNA"/>
</dbReference>
<feature type="compositionally biased region" description="Polar residues" evidence="3">
    <location>
        <begin position="182"/>
        <end position="196"/>
    </location>
</feature>
<gene>
    <name evidence="7" type="ORF">LWI29_021397</name>
</gene>
<dbReference type="Pfam" id="PF02298">
    <property type="entry name" value="Cu_bind_like"/>
    <property type="match status" value="1"/>
</dbReference>
<dbReference type="SUPFAM" id="SSF49503">
    <property type="entry name" value="Cupredoxins"/>
    <property type="match status" value="1"/>
</dbReference>
<evidence type="ECO:0000256" key="1">
    <source>
        <dbReference type="ARBA" id="ARBA00023157"/>
    </source>
</evidence>
<dbReference type="InterPro" id="IPR039391">
    <property type="entry name" value="Phytocyanin-like"/>
</dbReference>
<dbReference type="Gene3D" id="2.60.40.420">
    <property type="entry name" value="Cupredoxins - blue copper proteins"/>
    <property type="match status" value="1"/>
</dbReference>
<dbReference type="GO" id="GO:0009055">
    <property type="term" value="F:electron transfer activity"/>
    <property type="evidence" value="ECO:0007669"/>
    <property type="project" value="InterPro"/>
</dbReference>
<dbReference type="PANTHER" id="PTHR33021">
    <property type="entry name" value="BLUE COPPER PROTEIN"/>
    <property type="match status" value="1"/>
</dbReference>
<name>A0AA39SKC3_ACESA</name>
<keyword evidence="4" id="KW-0812">Transmembrane</keyword>
<evidence type="ECO:0000259" key="6">
    <source>
        <dbReference type="PROSITE" id="PS51485"/>
    </source>
</evidence>
<dbReference type="Proteomes" id="UP001168877">
    <property type="component" value="Unassembled WGS sequence"/>
</dbReference>